<dbReference type="Gene3D" id="3.10.430.100">
    <property type="entry name" value="Ribosomal protein L9, C-terminal domain"/>
    <property type="match status" value="1"/>
</dbReference>
<dbReference type="GO" id="GO:1990904">
    <property type="term" value="C:ribonucleoprotein complex"/>
    <property type="evidence" value="ECO:0007669"/>
    <property type="project" value="UniProtKB-KW"/>
</dbReference>
<organism evidence="10 11">
    <name type="scientific">Congzhengia minquanensis</name>
    <dbReference type="NCBI Taxonomy" id="2763657"/>
    <lineage>
        <taxon>Bacteria</taxon>
        <taxon>Bacillati</taxon>
        <taxon>Bacillota</taxon>
        <taxon>Clostridia</taxon>
        <taxon>Eubacteriales</taxon>
        <taxon>Oscillospiraceae</taxon>
        <taxon>Congzhengia</taxon>
    </lineage>
</organism>
<dbReference type="GO" id="GO:0006412">
    <property type="term" value="P:translation"/>
    <property type="evidence" value="ECO:0007669"/>
    <property type="project" value="UniProtKB-UniRule"/>
</dbReference>
<reference evidence="10" key="1">
    <citation type="submission" date="2020-08" db="EMBL/GenBank/DDBJ databases">
        <title>Genome public.</title>
        <authorList>
            <person name="Liu C."/>
            <person name="Sun Q."/>
        </authorList>
    </citation>
    <scope>NUCLEOTIDE SEQUENCE</scope>
    <source>
        <strain evidence="10">H8</strain>
    </source>
</reference>
<dbReference type="GO" id="GO:0005840">
    <property type="term" value="C:ribosome"/>
    <property type="evidence" value="ECO:0007669"/>
    <property type="project" value="UniProtKB-KW"/>
</dbReference>
<dbReference type="InterPro" id="IPR036935">
    <property type="entry name" value="Ribosomal_bL9_N_sf"/>
</dbReference>
<dbReference type="InterPro" id="IPR036791">
    <property type="entry name" value="Ribosomal_bL9_C_sf"/>
</dbReference>
<accession>A0A926DM18</accession>
<keyword evidence="4 7" id="KW-0689">Ribosomal protein</keyword>
<evidence type="ECO:0000256" key="2">
    <source>
        <dbReference type="ARBA" id="ARBA00022730"/>
    </source>
</evidence>
<comment type="caution">
    <text evidence="10">The sequence shown here is derived from an EMBL/GenBank/DDBJ whole genome shotgun (WGS) entry which is preliminary data.</text>
</comment>
<dbReference type="RefSeq" id="WP_177680090.1">
    <property type="nucleotide sequence ID" value="NZ_JACRSU010000002.1"/>
</dbReference>
<dbReference type="InterPro" id="IPR009027">
    <property type="entry name" value="Ribosomal_bL9/RNase_H1_N"/>
</dbReference>
<keyword evidence="11" id="KW-1185">Reference proteome</keyword>
<sequence length="148" mass="16261">MKVILQADVKGHGKKGDLVNASDGYAKNYLIPKGLAVLADKTTINELENRKSSEQFHKNQEELHAKQLAEKLEGSKIKFQIKAGDNGKLFGSITAKDIAEQIKMQLHVEIDKKKVVLPDSIKTLGSTEVVIKVYANIAAKITVEVLPL</sequence>
<comment type="function">
    <text evidence="7">Binds to the 23S rRNA.</text>
</comment>
<evidence type="ECO:0000256" key="7">
    <source>
        <dbReference type="HAMAP-Rule" id="MF_00503"/>
    </source>
</evidence>
<dbReference type="InterPro" id="IPR020594">
    <property type="entry name" value="Ribosomal_bL9_bac/chp"/>
</dbReference>
<dbReference type="AlphaFoldDB" id="A0A926DM18"/>
<dbReference type="SUPFAM" id="SSF55653">
    <property type="entry name" value="Ribosomal protein L9 C-domain"/>
    <property type="match status" value="1"/>
</dbReference>
<dbReference type="Gene3D" id="3.40.5.10">
    <property type="entry name" value="Ribosomal protein L9, N-terminal domain"/>
    <property type="match status" value="1"/>
</dbReference>
<evidence type="ECO:0000313" key="11">
    <source>
        <dbReference type="Proteomes" id="UP000611762"/>
    </source>
</evidence>
<gene>
    <name evidence="7" type="primary">rplI</name>
    <name evidence="10" type="ORF">H8698_05755</name>
</gene>
<dbReference type="HAMAP" id="MF_00503">
    <property type="entry name" value="Ribosomal_bL9"/>
    <property type="match status" value="1"/>
</dbReference>
<keyword evidence="2 7" id="KW-0699">rRNA-binding</keyword>
<evidence type="ECO:0000313" key="10">
    <source>
        <dbReference type="EMBL" id="MBC8540478.1"/>
    </source>
</evidence>
<dbReference type="EMBL" id="JACRSU010000002">
    <property type="protein sequence ID" value="MBC8540478.1"/>
    <property type="molecule type" value="Genomic_DNA"/>
</dbReference>
<dbReference type="Pfam" id="PF01281">
    <property type="entry name" value="Ribosomal_L9_N"/>
    <property type="match status" value="1"/>
</dbReference>
<dbReference type="PANTHER" id="PTHR21368">
    <property type="entry name" value="50S RIBOSOMAL PROTEIN L9"/>
    <property type="match status" value="1"/>
</dbReference>
<keyword evidence="5 7" id="KW-0687">Ribonucleoprotein</keyword>
<dbReference type="NCBIfam" id="TIGR00158">
    <property type="entry name" value="L9"/>
    <property type="match status" value="1"/>
</dbReference>
<name>A0A926DM18_9FIRM</name>
<evidence type="ECO:0000259" key="9">
    <source>
        <dbReference type="Pfam" id="PF03948"/>
    </source>
</evidence>
<dbReference type="Pfam" id="PF03948">
    <property type="entry name" value="Ribosomal_L9_C"/>
    <property type="match status" value="1"/>
</dbReference>
<dbReference type="InterPro" id="IPR020069">
    <property type="entry name" value="Ribosomal_bL9_C"/>
</dbReference>
<comment type="similarity">
    <text evidence="1 7">Belongs to the bacterial ribosomal protein bL9 family.</text>
</comment>
<evidence type="ECO:0000256" key="4">
    <source>
        <dbReference type="ARBA" id="ARBA00022980"/>
    </source>
</evidence>
<dbReference type="GO" id="GO:0019843">
    <property type="term" value="F:rRNA binding"/>
    <property type="evidence" value="ECO:0007669"/>
    <property type="project" value="UniProtKB-UniRule"/>
</dbReference>
<dbReference type="SUPFAM" id="SSF55658">
    <property type="entry name" value="L9 N-domain-like"/>
    <property type="match status" value="1"/>
</dbReference>
<feature type="domain" description="Ribosomal protein L9" evidence="8">
    <location>
        <begin position="1"/>
        <end position="47"/>
    </location>
</feature>
<evidence type="ECO:0000256" key="5">
    <source>
        <dbReference type="ARBA" id="ARBA00023274"/>
    </source>
</evidence>
<evidence type="ECO:0000256" key="3">
    <source>
        <dbReference type="ARBA" id="ARBA00022884"/>
    </source>
</evidence>
<proteinExistence type="inferred from homology"/>
<keyword evidence="3 7" id="KW-0694">RNA-binding</keyword>
<evidence type="ECO:0000259" key="8">
    <source>
        <dbReference type="Pfam" id="PF01281"/>
    </source>
</evidence>
<dbReference type="GO" id="GO:0003735">
    <property type="term" value="F:structural constituent of ribosome"/>
    <property type="evidence" value="ECO:0007669"/>
    <property type="project" value="InterPro"/>
</dbReference>
<dbReference type="InterPro" id="IPR020070">
    <property type="entry name" value="Ribosomal_bL9_N"/>
</dbReference>
<evidence type="ECO:0000256" key="1">
    <source>
        <dbReference type="ARBA" id="ARBA00010605"/>
    </source>
</evidence>
<protein>
    <recommendedName>
        <fullName evidence="6 7">Large ribosomal subunit protein bL9</fullName>
    </recommendedName>
</protein>
<dbReference type="InterPro" id="IPR000244">
    <property type="entry name" value="Ribosomal_bL9"/>
</dbReference>
<dbReference type="Proteomes" id="UP000611762">
    <property type="component" value="Unassembled WGS sequence"/>
</dbReference>
<feature type="domain" description="Large ribosomal subunit protein bL9 C-terminal" evidence="9">
    <location>
        <begin position="64"/>
        <end position="146"/>
    </location>
</feature>
<evidence type="ECO:0000256" key="6">
    <source>
        <dbReference type="ARBA" id="ARBA00035292"/>
    </source>
</evidence>